<dbReference type="GeneID" id="36290128"/>
<dbReference type="EMBL" id="KV441402">
    <property type="protein sequence ID" value="OAF56854.1"/>
    <property type="molecule type" value="Genomic_DNA"/>
</dbReference>
<proteinExistence type="predicted"/>
<gene>
    <name evidence="1" type="ORF">VC83_07078</name>
</gene>
<dbReference type="AlphaFoldDB" id="A0A177A754"/>
<organism evidence="1">
    <name type="scientific">Pseudogymnoascus destructans</name>
    <dbReference type="NCBI Taxonomy" id="655981"/>
    <lineage>
        <taxon>Eukaryota</taxon>
        <taxon>Fungi</taxon>
        <taxon>Dikarya</taxon>
        <taxon>Ascomycota</taxon>
        <taxon>Pezizomycotina</taxon>
        <taxon>Leotiomycetes</taxon>
        <taxon>Thelebolales</taxon>
        <taxon>Thelebolaceae</taxon>
        <taxon>Pseudogymnoascus</taxon>
    </lineage>
</organism>
<accession>A0A177A754</accession>
<dbReference type="OrthoDB" id="4415650at2759"/>
<protein>
    <submittedName>
        <fullName evidence="1">Uncharacterized protein</fullName>
    </submittedName>
</protein>
<evidence type="ECO:0000313" key="1">
    <source>
        <dbReference type="EMBL" id="OAF56854.1"/>
    </source>
</evidence>
<reference evidence="1" key="1">
    <citation type="submission" date="2016-03" db="EMBL/GenBank/DDBJ databases">
        <title>Updated assembly of Pseudogymnoascus destructans, the fungus causing white-nose syndrome of bats.</title>
        <authorList>
            <person name="Palmer J.M."/>
            <person name="Drees K.P."/>
            <person name="Foster J.T."/>
            <person name="Lindner D.L."/>
        </authorList>
    </citation>
    <scope>NUCLEOTIDE SEQUENCE [LARGE SCALE GENOMIC DNA]</scope>
    <source>
        <strain evidence="1">20631-21</strain>
    </source>
</reference>
<dbReference type="RefSeq" id="XP_024322145.1">
    <property type="nucleotide sequence ID" value="XM_024470657.1"/>
</dbReference>
<sequence length="86" mass="9486">MSVPIAFKLSSPNDNDLSMTEFLNNTSTNLAATWKSWEIWVEWTTTNQSFPATTAITESNVAAVIQLLELRRGVDVLKGSLPEASQ</sequence>
<name>A0A177A754_9PEZI</name>
<dbReference type="Proteomes" id="UP000077154">
    <property type="component" value="Unassembled WGS sequence"/>
</dbReference>